<dbReference type="PROSITE" id="PS01296">
    <property type="entry name" value="RSMI"/>
    <property type="match status" value="1"/>
</dbReference>
<dbReference type="Pfam" id="PF23016">
    <property type="entry name" value="RsmI_C"/>
    <property type="match status" value="1"/>
</dbReference>
<reference evidence="9 10" key="1">
    <citation type="submission" date="2020-07" db="EMBL/GenBank/DDBJ databases">
        <title>Sequencing the genomes of 1000 actinobacteria strains.</title>
        <authorList>
            <person name="Klenk H.-P."/>
        </authorList>
    </citation>
    <scope>NUCLEOTIDE SEQUENCE [LARGE SCALE GENOMIC DNA]</scope>
    <source>
        <strain evidence="9 10">DSM 44749</strain>
    </source>
</reference>
<gene>
    <name evidence="6" type="primary">rsmI</name>
    <name evidence="9" type="ORF">HDA37_002346</name>
</gene>
<dbReference type="InterPro" id="IPR053910">
    <property type="entry name" value="RsmI_HTH"/>
</dbReference>
<dbReference type="EMBL" id="JACCCZ010000001">
    <property type="protein sequence ID" value="NYG02061.1"/>
    <property type="molecule type" value="Genomic_DNA"/>
</dbReference>
<dbReference type="SUPFAM" id="SSF53790">
    <property type="entry name" value="Tetrapyrrole methylase"/>
    <property type="match status" value="1"/>
</dbReference>
<dbReference type="Proteomes" id="UP000549695">
    <property type="component" value="Unassembled WGS sequence"/>
</dbReference>
<dbReference type="FunFam" id="3.30.950.10:FF:000002">
    <property type="entry name" value="Ribosomal RNA small subunit methyltransferase I"/>
    <property type="match status" value="1"/>
</dbReference>
<dbReference type="PANTHER" id="PTHR46111:SF1">
    <property type="entry name" value="RIBOSOMAL RNA SMALL SUBUNIT METHYLTRANSFERASE I"/>
    <property type="match status" value="1"/>
</dbReference>
<evidence type="ECO:0000256" key="3">
    <source>
        <dbReference type="ARBA" id="ARBA00022603"/>
    </source>
</evidence>
<dbReference type="EC" id="2.1.1.198" evidence="6"/>
<organism evidence="9 10">
    <name type="scientific">Pseudonocardia alni</name>
    <name type="common">Amycolata alni</name>
    <dbReference type="NCBI Taxonomy" id="33907"/>
    <lineage>
        <taxon>Bacteria</taxon>
        <taxon>Bacillati</taxon>
        <taxon>Actinomycetota</taxon>
        <taxon>Actinomycetes</taxon>
        <taxon>Pseudonocardiales</taxon>
        <taxon>Pseudonocardiaceae</taxon>
        <taxon>Pseudonocardia</taxon>
    </lineage>
</organism>
<dbReference type="NCBIfam" id="TIGR00096">
    <property type="entry name" value="16S rRNA (cytidine(1402)-2'-O)-methyltransferase"/>
    <property type="match status" value="1"/>
</dbReference>
<keyword evidence="3 6" id="KW-0489">Methyltransferase</keyword>
<dbReference type="InterPro" id="IPR014776">
    <property type="entry name" value="4pyrrole_Mease_sub2"/>
</dbReference>
<keyword evidence="5 6" id="KW-0949">S-adenosyl-L-methionine</keyword>
<dbReference type="InterPro" id="IPR018063">
    <property type="entry name" value="SAM_MeTrfase_RsmI_CS"/>
</dbReference>
<dbReference type="CDD" id="cd11648">
    <property type="entry name" value="RsmI"/>
    <property type="match status" value="1"/>
</dbReference>
<protein>
    <recommendedName>
        <fullName evidence="6">Ribosomal RNA small subunit methyltransferase I</fullName>
        <ecNumber evidence="6">2.1.1.198</ecNumber>
    </recommendedName>
    <alternativeName>
        <fullName evidence="6">16S rRNA 2'-O-ribose C1402 methyltransferase</fullName>
    </alternativeName>
    <alternativeName>
        <fullName evidence="6">rRNA (cytidine-2'-O-)-methyltransferase RsmI</fullName>
    </alternativeName>
</protein>
<dbReference type="GO" id="GO:0005737">
    <property type="term" value="C:cytoplasm"/>
    <property type="evidence" value="ECO:0007669"/>
    <property type="project" value="UniProtKB-SubCell"/>
</dbReference>
<dbReference type="GeneID" id="98052116"/>
<dbReference type="Pfam" id="PF00590">
    <property type="entry name" value="TP_methylase"/>
    <property type="match status" value="1"/>
</dbReference>
<keyword evidence="10" id="KW-1185">Reference proteome</keyword>
<dbReference type="RefSeq" id="WP_253066874.1">
    <property type="nucleotide sequence ID" value="NZ_BAAAJZ010000001.1"/>
</dbReference>
<dbReference type="PANTHER" id="PTHR46111">
    <property type="entry name" value="RIBOSOMAL RNA SMALL SUBUNIT METHYLTRANSFERASE I"/>
    <property type="match status" value="1"/>
</dbReference>
<comment type="function">
    <text evidence="6">Catalyzes the 2'-O-methylation of the ribose of cytidine 1402 (C1402) in 16S rRNA.</text>
</comment>
<dbReference type="InterPro" id="IPR014777">
    <property type="entry name" value="4pyrrole_Mease_sub1"/>
</dbReference>
<sequence length="291" mass="30900">MTPAPDSTPDTARSTGRLVLAATPLGDPRDASPRLRELIATADVIAAEDTRRFRTLAAALPVTYTGRIVSHYDAVEAERLPGLLAAVRDGATVLVVSDAGMPAVSDPGYRLVAAAAAEDLPVTCAPGPSAVTTALVLSGLPCERFCFDGFPPRRSGERRRWLGTLRDERRAVVFFESPRRTADTLADAVAVLGEFRRAAVCRELTKTHEQVVRGTLAELHTWAVSGDVLGEVTVVLAGAEAREAPPVESLVDAVRERTDDGERLKDAVAAVAEAAGVPKRDLYNATLAARD</sequence>
<keyword evidence="2 6" id="KW-0698">rRNA processing</keyword>
<feature type="domain" description="RsmI HTH" evidence="8">
    <location>
        <begin position="252"/>
        <end position="289"/>
    </location>
</feature>
<keyword evidence="4 6" id="KW-0808">Transferase</keyword>
<evidence type="ECO:0000256" key="5">
    <source>
        <dbReference type="ARBA" id="ARBA00022691"/>
    </source>
</evidence>
<evidence type="ECO:0000256" key="1">
    <source>
        <dbReference type="ARBA" id="ARBA00022490"/>
    </source>
</evidence>
<evidence type="ECO:0000256" key="2">
    <source>
        <dbReference type="ARBA" id="ARBA00022552"/>
    </source>
</evidence>
<keyword evidence="1 6" id="KW-0963">Cytoplasm</keyword>
<dbReference type="HAMAP" id="MF_01877">
    <property type="entry name" value="16SrRNA_methyltr_I"/>
    <property type="match status" value="1"/>
</dbReference>
<comment type="similarity">
    <text evidence="6">Belongs to the methyltransferase superfamily. RsmI family.</text>
</comment>
<comment type="caution">
    <text evidence="9">The sequence shown here is derived from an EMBL/GenBank/DDBJ whole genome shotgun (WGS) entry which is preliminary data.</text>
</comment>
<dbReference type="InterPro" id="IPR000878">
    <property type="entry name" value="4pyrrol_Mease"/>
</dbReference>
<dbReference type="PIRSF" id="PIRSF005917">
    <property type="entry name" value="MTase_YraL"/>
    <property type="match status" value="1"/>
</dbReference>
<dbReference type="Gene3D" id="3.40.1010.10">
    <property type="entry name" value="Cobalt-precorrin-4 Transmethylase, Domain 1"/>
    <property type="match status" value="1"/>
</dbReference>
<feature type="domain" description="Tetrapyrrole methylase" evidence="7">
    <location>
        <begin position="17"/>
        <end position="219"/>
    </location>
</feature>
<accession>A0A852W3Q7</accession>
<dbReference type="InterPro" id="IPR035996">
    <property type="entry name" value="4pyrrol_Methylase_sf"/>
</dbReference>
<name>A0A852W3Q7_PSEA5</name>
<proteinExistence type="inferred from homology"/>
<comment type="catalytic activity">
    <reaction evidence="6">
        <text>cytidine(1402) in 16S rRNA + S-adenosyl-L-methionine = 2'-O-methylcytidine(1402) in 16S rRNA + S-adenosyl-L-homocysteine + H(+)</text>
        <dbReference type="Rhea" id="RHEA:42924"/>
        <dbReference type="Rhea" id="RHEA-COMP:10285"/>
        <dbReference type="Rhea" id="RHEA-COMP:10286"/>
        <dbReference type="ChEBI" id="CHEBI:15378"/>
        <dbReference type="ChEBI" id="CHEBI:57856"/>
        <dbReference type="ChEBI" id="CHEBI:59789"/>
        <dbReference type="ChEBI" id="CHEBI:74495"/>
        <dbReference type="ChEBI" id="CHEBI:82748"/>
        <dbReference type="EC" id="2.1.1.198"/>
    </reaction>
</comment>
<evidence type="ECO:0000259" key="8">
    <source>
        <dbReference type="Pfam" id="PF23016"/>
    </source>
</evidence>
<evidence type="ECO:0000313" key="10">
    <source>
        <dbReference type="Proteomes" id="UP000549695"/>
    </source>
</evidence>
<evidence type="ECO:0000256" key="6">
    <source>
        <dbReference type="HAMAP-Rule" id="MF_01877"/>
    </source>
</evidence>
<evidence type="ECO:0000313" key="9">
    <source>
        <dbReference type="EMBL" id="NYG02061.1"/>
    </source>
</evidence>
<evidence type="ECO:0000256" key="4">
    <source>
        <dbReference type="ARBA" id="ARBA00022679"/>
    </source>
</evidence>
<dbReference type="AlphaFoldDB" id="A0A852W3Q7"/>
<evidence type="ECO:0000259" key="7">
    <source>
        <dbReference type="Pfam" id="PF00590"/>
    </source>
</evidence>
<dbReference type="Gene3D" id="3.30.950.10">
    <property type="entry name" value="Methyltransferase, Cobalt-precorrin-4 Transmethylase, Domain 2"/>
    <property type="match status" value="1"/>
</dbReference>
<dbReference type="InterPro" id="IPR008189">
    <property type="entry name" value="rRNA_ssu_MeTfrase_I"/>
</dbReference>
<comment type="subcellular location">
    <subcellularLocation>
        <location evidence="6">Cytoplasm</location>
    </subcellularLocation>
</comment>
<dbReference type="GO" id="GO:0070677">
    <property type="term" value="F:rRNA (cytosine-2'-O-)-methyltransferase activity"/>
    <property type="evidence" value="ECO:0007669"/>
    <property type="project" value="UniProtKB-UniRule"/>
</dbReference>